<protein>
    <submittedName>
        <fullName evidence="15">Penicillin-binding protein 2</fullName>
    </submittedName>
</protein>
<evidence type="ECO:0000256" key="8">
    <source>
        <dbReference type="ARBA" id="ARBA00022989"/>
    </source>
</evidence>
<name>A0ABS9GYS5_9BACL</name>
<dbReference type="Gene3D" id="1.10.10.1230">
    <property type="entry name" value="Penicillin-binding protein, N-terminal non-catalytic domain, head sub-domain"/>
    <property type="match status" value="1"/>
</dbReference>
<dbReference type="EMBL" id="JAKIJS010000001">
    <property type="protein sequence ID" value="MCF6137922.1"/>
    <property type="molecule type" value="Genomic_DNA"/>
</dbReference>
<evidence type="ECO:0000256" key="11">
    <source>
        <dbReference type="SAM" id="MobiDB-lite"/>
    </source>
</evidence>
<feature type="compositionally biased region" description="Basic and acidic residues" evidence="11">
    <location>
        <begin position="674"/>
        <end position="687"/>
    </location>
</feature>
<evidence type="ECO:0000256" key="3">
    <source>
        <dbReference type="ARBA" id="ARBA00007171"/>
    </source>
</evidence>
<organism evidence="15 16">
    <name type="scientific">Pseudalkalibacillus berkeleyi</name>
    <dbReference type="NCBI Taxonomy" id="1069813"/>
    <lineage>
        <taxon>Bacteria</taxon>
        <taxon>Bacillati</taxon>
        <taxon>Bacillota</taxon>
        <taxon>Bacilli</taxon>
        <taxon>Bacillales</taxon>
        <taxon>Fictibacillaceae</taxon>
        <taxon>Pseudalkalibacillus</taxon>
    </lineage>
</organism>
<dbReference type="SUPFAM" id="SSF56601">
    <property type="entry name" value="beta-lactamase/transpeptidase-like"/>
    <property type="match status" value="1"/>
</dbReference>
<evidence type="ECO:0000256" key="1">
    <source>
        <dbReference type="ARBA" id="ARBA00004167"/>
    </source>
</evidence>
<gene>
    <name evidence="15" type="ORF">L2716_09295</name>
</gene>
<evidence type="ECO:0000256" key="4">
    <source>
        <dbReference type="ARBA" id="ARBA00022475"/>
    </source>
</evidence>
<evidence type="ECO:0000259" key="13">
    <source>
        <dbReference type="Pfam" id="PF00905"/>
    </source>
</evidence>
<dbReference type="PANTHER" id="PTHR30627:SF2">
    <property type="entry name" value="PEPTIDOGLYCAN D,D-TRANSPEPTIDASE MRDA"/>
    <property type="match status" value="1"/>
</dbReference>
<evidence type="ECO:0000313" key="15">
    <source>
        <dbReference type="EMBL" id="MCF6137922.1"/>
    </source>
</evidence>
<feature type="transmembrane region" description="Helical" evidence="12">
    <location>
        <begin position="12"/>
        <end position="35"/>
    </location>
</feature>
<evidence type="ECO:0000256" key="9">
    <source>
        <dbReference type="ARBA" id="ARBA00023136"/>
    </source>
</evidence>
<evidence type="ECO:0000256" key="10">
    <source>
        <dbReference type="ARBA" id="ARBA00023316"/>
    </source>
</evidence>
<proteinExistence type="inferred from homology"/>
<keyword evidence="16" id="KW-1185">Reference proteome</keyword>
<dbReference type="PANTHER" id="PTHR30627">
    <property type="entry name" value="PEPTIDOGLYCAN D,D-TRANSPEPTIDASE"/>
    <property type="match status" value="1"/>
</dbReference>
<keyword evidence="6" id="KW-0133">Cell shape</keyword>
<accession>A0ABS9GYS5</accession>
<dbReference type="InterPro" id="IPR036138">
    <property type="entry name" value="PBP_dimer_sf"/>
</dbReference>
<feature type="domain" description="Penicillin-binding protein dimerisation" evidence="14">
    <location>
        <begin position="58"/>
        <end position="290"/>
    </location>
</feature>
<keyword evidence="10" id="KW-0961">Cell wall biogenesis/degradation</keyword>
<comment type="subcellular location">
    <subcellularLocation>
        <location evidence="2">Cell membrane</location>
    </subcellularLocation>
    <subcellularLocation>
        <location evidence="1">Membrane</location>
        <topology evidence="1">Single-pass membrane protein</topology>
    </subcellularLocation>
</comment>
<comment type="caution">
    <text evidence="15">The sequence shown here is derived from an EMBL/GenBank/DDBJ whole genome shotgun (WGS) entry which is preliminary data.</text>
</comment>
<evidence type="ECO:0000256" key="6">
    <source>
        <dbReference type="ARBA" id="ARBA00022960"/>
    </source>
</evidence>
<evidence type="ECO:0000256" key="7">
    <source>
        <dbReference type="ARBA" id="ARBA00022984"/>
    </source>
</evidence>
<sequence length="687" mass="78289">MVERNRKKTHVPLRLNILFLAVFLLFTTLILRLGVVQIVHGTSFQAEAERTENITAKLDAPRGKMFDTHGRVVVDNEPVFSVTFTRTNNTKQEEIYDIAKKLSKYIEKDTDQLTERETKDFYLSYKVNAQKIYKKLLTQKELETLSDKEQYNLVIDRLDAEDINLSEEEEEIAAIWREMIRGYALTPQRVKIGATSKEIAVISENLDEFNGTIDIKPDARRTYPYKDTLQSIFGKVGQIPKELISGYVLEGRDRNDLVGTSFLEEQYESVLRGTKTKINYVTDKSGNPVGKPEELKGSRGKDIVLTIDMELQKRVEEIVERQILDARREYTENNQLKSSYVVMMNPKTGEIYSMVGKKLEGGKFKDAPFGNVYNQYPMGSTVKAATVLTGFQTGVIEPGTVLYDTPLKLPGTKIKKSYKNMGYVNDIEALQKSSNVYMFRIAMMMAGYDYSEKKGFTKPQQAFETMRYYFNQFGLGVPTGIDLPYEDDGYNGGVKALGNLMDMGIGQFDTYTPMQMVQYISTIANNGYRMQPHLMKEIRSPSARAENPGESIYTFEPKVLNRIDMKQEWIDRVKQGLWSVMNTKEGTASYYFRNTEGYTAAGKTGTAQYDGDSYILTLVGYAPSDNPEVAFAVVSPYAEEGGINNKIGREILDAYFDIKKEGHQENLLDQPNQKNEKERENNNKEER</sequence>
<dbReference type="Gene3D" id="3.90.1310.10">
    <property type="entry name" value="Penicillin-binding protein 2a (Domain 2)"/>
    <property type="match status" value="1"/>
</dbReference>
<dbReference type="Pfam" id="PF00905">
    <property type="entry name" value="Transpeptidase"/>
    <property type="match status" value="1"/>
</dbReference>
<keyword evidence="7" id="KW-0573">Peptidoglycan synthesis</keyword>
<reference evidence="15 16" key="1">
    <citation type="submission" date="2022-01" db="EMBL/GenBank/DDBJ databases">
        <title>Alkalihalobacillus sp. EGI L200015, a novel bacterium isolated from a salt lake sediment.</title>
        <authorList>
            <person name="Gao L."/>
            <person name="Fang B.-Z."/>
            <person name="Li W.-J."/>
        </authorList>
    </citation>
    <scope>NUCLEOTIDE SEQUENCE [LARGE SCALE GENOMIC DNA]</scope>
    <source>
        <strain evidence="15 16">KCTC 12718</strain>
    </source>
</reference>
<evidence type="ECO:0000256" key="2">
    <source>
        <dbReference type="ARBA" id="ARBA00004236"/>
    </source>
</evidence>
<keyword evidence="4" id="KW-1003">Cell membrane</keyword>
<dbReference type="InterPro" id="IPR001460">
    <property type="entry name" value="PCN-bd_Tpept"/>
</dbReference>
<dbReference type="InterPro" id="IPR012338">
    <property type="entry name" value="Beta-lactam/transpept-like"/>
</dbReference>
<evidence type="ECO:0000313" key="16">
    <source>
        <dbReference type="Proteomes" id="UP001649381"/>
    </source>
</evidence>
<keyword evidence="9 12" id="KW-0472">Membrane</keyword>
<dbReference type="SUPFAM" id="SSF56519">
    <property type="entry name" value="Penicillin binding protein dimerisation domain"/>
    <property type="match status" value="1"/>
</dbReference>
<comment type="similarity">
    <text evidence="3">Belongs to the transpeptidase family.</text>
</comment>
<dbReference type="Proteomes" id="UP001649381">
    <property type="component" value="Unassembled WGS sequence"/>
</dbReference>
<dbReference type="Pfam" id="PF03717">
    <property type="entry name" value="PBP_dimer"/>
    <property type="match status" value="1"/>
</dbReference>
<dbReference type="Gene3D" id="3.40.710.10">
    <property type="entry name" value="DD-peptidase/beta-lactamase superfamily"/>
    <property type="match status" value="1"/>
</dbReference>
<dbReference type="InterPro" id="IPR050515">
    <property type="entry name" value="Beta-lactam/transpept"/>
</dbReference>
<feature type="region of interest" description="Disordered" evidence="11">
    <location>
        <begin position="663"/>
        <end position="687"/>
    </location>
</feature>
<keyword evidence="8 12" id="KW-1133">Transmembrane helix</keyword>
<evidence type="ECO:0000256" key="12">
    <source>
        <dbReference type="SAM" id="Phobius"/>
    </source>
</evidence>
<keyword evidence="5 12" id="KW-0812">Transmembrane</keyword>
<evidence type="ECO:0000256" key="5">
    <source>
        <dbReference type="ARBA" id="ARBA00022692"/>
    </source>
</evidence>
<feature type="domain" description="Penicillin-binding protein transpeptidase" evidence="13">
    <location>
        <begin position="340"/>
        <end position="652"/>
    </location>
</feature>
<evidence type="ECO:0000259" key="14">
    <source>
        <dbReference type="Pfam" id="PF03717"/>
    </source>
</evidence>
<dbReference type="InterPro" id="IPR005311">
    <property type="entry name" value="PBP_dimer"/>
</dbReference>
<dbReference type="RefSeq" id="WP_236333931.1">
    <property type="nucleotide sequence ID" value="NZ_JAKIJS010000001.1"/>
</dbReference>